<comment type="subcellular location">
    <subcellularLocation>
        <location evidence="1">Secreted</location>
    </subcellularLocation>
</comment>
<evidence type="ECO:0000313" key="5">
    <source>
        <dbReference type="EMBL" id="OGE79134.1"/>
    </source>
</evidence>
<evidence type="ECO:0000256" key="1">
    <source>
        <dbReference type="ARBA" id="ARBA00004613"/>
    </source>
</evidence>
<sequence length="340" mass="37554">MTERLQENQADLDKTHQFREGLRELRATPHITTMEEALDDEEGEAAWDATVYEREADDEVKIQEVRASIGLRENVEDNPESDAEPVVDKTAEQELGRVLSEVFESKDLDTASERFAQEALAFFGSLREKKTFSEKSLEILEKLRTLAPQISQALDKVEDGSDYKNLAKTALGVVEKFKLAIPKESFDSTVKEIKQAEEAGDGGRLKKIASTGIDFIPVIGPAKMLVEAVKGKTLDGQKLSGWKRALHALEGGSFFILDMTGVGAIGTKAVKGSVLGAKILTRSAAVARTAGIGREIYAPLFKAGKMITRNKTLARLVDKTFDQFATKRRYYGNLDRRRAA</sequence>
<dbReference type="Pfam" id="PF14449">
    <property type="entry name" value="PT-TG"/>
    <property type="match status" value="1"/>
</dbReference>
<proteinExistence type="predicted"/>
<feature type="region of interest" description="Disordered" evidence="3">
    <location>
        <begin position="1"/>
        <end position="43"/>
    </location>
</feature>
<keyword evidence="2" id="KW-0964">Secreted</keyword>
<evidence type="ECO:0000313" key="6">
    <source>
        <dbReference type="Proteomes" id="UP000176864"/>
    </source>
</evidence>
<comment type="caution">
    <text evidence="5">The sequence shown here is derived from an EMBL/GenBank/DDBJ whole genome shotgun (WGS) entry which is preliminary data.</text>
</comment>
<dbReference type="EMBL" id="MFEK01000007">
    <property type="protein sequence ID" value="OGE79134.1"/>
    <property type="molecule type" value="Genomic_DNA"/>
</dbReference>
<gene>
    <name evidence="5" type="ORF">A2751_05860</name>
</gene>
<protein>
    <recommendedName>
        <fullName evidence="4">Pre-toxin TG domain-containing protein</fullName>
    </recommendedName>
</protein>
<dbReference type="InterPro" id="IPR027797">
    <property type="entry name" value="PT-TG_dom"/>
</dbReference>
<organism evidence="5 6">
    <name type="scientific">Candidatus Doudnabacteria bacterium RIFCSPHIGHO2_01_FULL_46_14</name>
    <dbReference type="NCBI Taxonomy" id="1817824"/>
    <lineage>
        <taxon>Bacteria</taxon>
        <taxon>Candidatus Doudnaibacteriota</taxon>
    </lineage>
</organism>
<dbReference type="GO" id="GO:0005576">
    <property type="term" value="C:extracellular region"/>
    <property type="evidence" value="ECO:0007669"/>
    <property type="project" value="UniProtKB-SubCell"/>
</dbReference>
<name>A0A1F5NNN3_9BACT</name>
<evidence type="ECO:0000256" key="3">
    <source>
        <dbReference type="SAM" id="MobiDB-lite"/>
    </source>
</evidence>
<dbReference type="AlphaFoldDB" id="A0A1F5NNN3"/>
<reference evidence="5 6" key="1">
    <citation type="journal article" date="2016" name="Nat. Commun.">
        <title>Thousands of microbial genomes shed light on interconnected biogeochemical processes in an aquifer system.</title>
        <authorList>
            <person name="Anantharaman K."/>
            <person name="Brown C.T."/>
            <person name="Hug L.A."/>
            <person name="Sharon I."/>
            <person name="Castelle C.J."/>
            <person name="Probst A.J."/>
            <person name="Thomas B.C."/>
            <person name="Singh A."/>
            <person name="Wilkins M.J."/>
            <person name="Karaoz U."/>
            <person name="Brodie E.L."/>
            <person name="Williams K.H."/>
            <person name="Hubbard S.S."/>
            <person name="Banfield J.F."/>
        </authorList>
    </citation>
    <scope>NUCLEOTIDE SEQUENCE [LARGE SCALE GENOMIC DNA]</scope>
</reference>
<accession>A0A1F5NNN3</accession>
<dbReference type="STRING" id="1817824.A2751_05860"/>
<feature type="domain" description="Pre-toxin TG" evidence="4">
    <location>
        <begin position="206"/>
        <end position="272"/>
    </location>
</feature>
<feature type="compositionally biased region" description="Basic and acidic residues" evidence="3">
    <location>
        <begin position="1"/>
        <end position="27"/>
    </location>
</feature>
<evidence type="ECO:0000256" key="2">
    <source>
        <dbReference type="ARBA" id="ARBA00022525"/>
    </source>
</evidence>
<dbReference type="Proteomes" id="UP000176864">
    <property type="component" value="Unassembled WGS sequence"/>
</dbReference>
<evidence type="ECO:0000259" key="4">
    <source>
        <dbReference type="Pfam" id="PF14449"/>
    </source>
</evidence>